<evidence type="ECO:0000313" key="3">
    <source>
        <dbReference type="Proteomes" id="UP000552836"/>
    </source>
</evidence>
<reference evidence="4" key="2">
    <citation type="journal article" date="2019" name="Int. J. Syst. Evol. Microbiol.">
        <title>The Global Catalogue of Microorganisms (GCM) 10K type strain sequencing project: providing services to taxonomists for standard genome sequencing and annotation.</title>
        <authorList>
            <consortium name="The Broad Institute Genomics Platform"/>
            <consortium name="The Broad Institute Genome Sequencing Center for Infectious Disease"/>
            <person name="Wu L."/>
            <person name="Ma J."/>
        </authorList>
    </citation>
    <scope>NUCLEOTIDE SEQUENCE [LARGE SCALE GENOMIC DNA]</scope>
    <source>
        <strain evidence="4">CGMCC 4.5581</strain>
    </source>
</reference>
<reference evidence="1" key="4">
    <citation type="submission" date="2024-05" db="EMBL/GenBank/DDBJ databases">
        <authorList>
            <person name="Sun Q."/>
            <person name="Zhou Y."/>
        </authorList>
    </citation>
    <scope>NUCLEOTIDE SEQUENCE</scope>
    <source>
        <strain evidence="1">CGMCC 4.5581</strain>
    </source>
</reference>
<reference evidence="1" key="1">
    <citation type="journal article" date="2014" name="Int. J. Syst. Evol. Microbiol.">
        <title>Complete genome of a new Firmicutes species belonging to the dominant human colonic microbiota ('Ruminococcus bicirculans') reveals two chromosomes and a selective capacity to utilize plant glucans.</title>
        <authorList>
            <consortium name="NISC Comparative Sequencing Program"/>
            <person name="Wegmann U."/>
            <person name="Louis P."/>
            <person name="Goesmann A."/>
            <person name="Henrissat B."/>
            <person name="Duncan S.H."/>
            <person name="Flint H.J."/>
        </authorList>
    </citation>
    <scope>NUCLEOTIDE SEQUENCE</scope>
    <source>
        <strain evidence="1">CGMCC 4.5581</strain>
    </source>
</reference>
<dbReference type="EMBL" id="JAAMPA010000001">
    <property type="protein sequence ID" value="NIH67348.1"/>
    <property type="molecule type" value="Genomic_DNA"/>
</dbReference>
<dbReference type="Proteomes" id="UP000648663">
    <property type="component" value="Unassembled WGS sequence"/>
</dbReference>
<dbReference type="AlphaFoldDB" id="A0A846LPQ9"/>
<accession>A0A846LPQ9</accession>
<dbReference type="RefSeq" id="WP_166754781.1">
    <property type="nucleotide sequence ID" value="NZ_BAABJU010000001.1"/>
</dbReference>
<evidence type="ECO:0000313" key="1">
    <source>
        <dbReference type="EMBL" id="GGL54132.1"/>
    </source>
</evidence>
<evidence type="ECO:0000313" key="4">
    <source>
        <dbReference type="Proteomes" id="UP000648663"/>
    </source>
</evidence>
<sequence length="166" mass="17062">MSAPGPRRPWLYDPSAGGRAVRAHRPPSAGAVDAVVSDALWTDVLRVVRWATATLDCRPELVHGTAWRTAAASAGLLRRLRGLCAEVGLVWPGFSAVDPDGPARGRLRAATGRLSAHLSSPGQDVLTSEGLAAVAADVDAVGAAAVALLAEEADRTVCSRVRAAAG</sequence>
<organism evidence="2 3">
    <name type="scientific">Modestobacter marinus</name>
    <dbReference type="NCBI Taxonomy" id="477641"/>
    <lineage>
        <taxon>Bacteria</taxon>
        <taxon>Bacillati</taxon>
        <taxon>Actinomycetota</taxon>
        <taxon>Actinomycetes</taxon>
        <taxon>Geodermatophilales</taxon>
        <taxon>Geodermatophilaceae</taxon>
        <taxon>Modestobacter</taxon>
    </lineage>
</organism>
<keyword evidence="4" id="KW-1185">Reference proteome</keyword>
<comment type="caution">
    <text evidence="2">The sequence shown here is derived from an EMBL/GenBank/DDBJ whole genome shotgun (WGS) entry which is preliminary data.</text>
</comment>
<gene>
    <name evidence="2" type="ORF">FB380_001794</name>
    <name evidence="1" type="ORF">GCM10011589_07700</name>
</gene>
<reference evidence="2 3" key="3">
    <citation type="submission" date="2020-02" db="EMBL/GenBank/DDBJ databases">
        <title>Sequencing the genomes of 1000 actinobacteria strains.</title>
        <authorList>
            <person name="Klenk H.-P."/>
        </authorList>
    </citation>
    <scope>NUCLEOTIDE SEQUENCE [LARGE SCALE GENOMIC DNA]</scope>
    <source>
        <strain evidence="2 3">DSM 45201</strain>
    </source>
</reference>
<protein>
    <submittedName>
        <fullName evidence="2">Uncharacterized protein</fullName>
    </submittedName>
</protein>
<name>A0A846LPQ9_9ACTN</name>
<dbReference type="Proteomes" id="UP000552836">
    <property type="component" value="Unassembled WGS sequence"/>
</dbReference>
<evidence type="ECO:0000313" key="2">
    <source>
        <dbReference type="EMBL" id="NIH67348.1"/>
    </source>
</evidence>
<proteinExistence type="predicted"/>
<dbReference type="EMBL" id="BMMI01000001">
    <property type="protein sequence ID" value="GGL54132.1"/>
    <property type="molecule type" value="Genomic_DNA"/>
</dbReference>